<dbReference type="InterPro" id="IPR006311">
    <property type="entry name" value="TAT_signal"/>
</dbReference>
<sequence>MNRRSLLKLTGASMAGAALLSVPGMATAKTPAAYRPGVLPTPSANSPILLNFNENSIGMAPSAERAVVASLSKAFRYPDDQRAALVTALAGRFGVSEKHLSLGNGSSENIQAIVQALVQQARSRQQAVQLVVPDPTFNYAELYAKAQGVPVVKVPLTAQMLFDVAAMQRAAAGFDGLSIFYLCNPNNPTATLTPGKVLQDWVAASSDKQFFLLDEAYAEFVTDPAFVSGIEWVKAGRQNVAVTRTFSKLYALAGLRVGYALAAPALIEQFEAFMSLDNTNLAGAVAALASLQDKDFQQRSVSSVNRSRAIVTQALDELGLRHVPSHANFVFHEIKGSVKTYQERMKAQHIMVGREFPLAVGWSRLTLGTPEEMTVFVRVLKSFRQKGWV</sequence>
<evidence type="ECO:0000259" key="7">
    <source>
        <dbReference type="Pfam" id="PF00155"/>
    </source>
</evidence>
<evidence type="ECO:0000256" key="6">
    <source>
        <dbReference type="SAM" id="SignalP"/>
    </source>
</evidence>
<feature type="domain" description="Aminotransferase class I/classII large" evidence="7">
    <location>
        <begin position="48"/>
        <end position="379"/>
    </location>
</feature>
<gene>
    <name evidence="8" type="ORF">JQU52_13920</name>
</gene>
<evidence type="ECO:0000256" key="4">
    <source>
        <dbReference type="ARBA" id="ARBA00022679"/>
    </source>
</evidence>
<dbReference type="Proteomes" id="UP000653156">
    <property type="component" value="Chromosome"/>
</dbReference>
<dbReference type="PANTHER" id="PTHR43643">
    <property type="entry name" value="HISTIDINOL-PHOSPHATE AMINOTRANSFERASE 2"/>
    <property type="match status" value="1"/>
</dbReference>
<dbReference type="InterPro" id="IPR015424">
    <property type="entry name" value="PyrdxlP-dep_Trfase"/>
</dbReference>
<keyword evidence="6" id="KW-0732">Signal</keyword>
<evidence type="ECO:0000313" key="9">
    <source>
        <dbReference type="Proteomes" id="UP000653156"/>
    </source>
</evidence>
<keyword evidence="4" id="KW-0808">Transferase</keyword>
<proteinExistence type="inferred from homology"/>
<dbReference type="Pfam" id="PF00155">
    <property type="entry name" value="Aminotran_1_2"/>
    <property type="match status" value="1"/>
</dbReference>
<dbReference type="KEGG" id="ptes:JQU52_13920"/>
<protein>
    <recommendedName>
        <fullName evidence="2">Putative 8-amino-7-oxononanoate synthase</fullName>
    </recommendedName>
</protein>
<dbReference type="Gene3D" id="3.90.1150.10">
    <property type="entry name" value="Aspartate Aminotransferase, domain 1"/>
    <property type="match status" value="1"/>
</dbReference>
<organism evidence="8 9">
    <name type="scientific">Paralysiella testudinis</name>
    <dbReference type="NCBI Taxonomy" id="2809020"/>
    <lineage>
        <taxon>Bacteria</taxon>
        <taxon>Pseudomonadati</taxon>
        <taxon>Pseudomonadota</taxon>
        <taxon>Betaproteobacteria</taxon>
        <taxon>Neisseriales</taxon>
        <taxon>Neisseriaceae</taxon>
        <taxon>Paralysiella</taxon>
    </lineage>
</organism>
<keyword evidence="9" id="KW-1185">Reference proteome</keyword>
<keyword evidence="3 8" id="KW-0032">Aminotransferase</keyword>
<evidence type="ECO:0000256" key="3">
    <source>
        <dbReference type="ARBA" id="ARBA00022576"/>
    </source>
</evidence>
<dbReference type="Gene3D" id="3.40.640.10">
    <property type="entry name" value="Type I PLP-dependent aspartate aminotransferase-like (Major domain)"/>
    <property type="match status" value="1"/>
</dbReference>
<feature type="chain" id="PRO_5034274153" description="Putative 8-amino-7-oxononanoate synthase" evidence="6">
    <location>
        <begin position="29"/>
        <end position="389"/>
    </location>
</feature>
<dbReference type="InterPro" id="IPR050106">
    <property type="entry name" value="HistidinolP_aminotransfase"/>
</dbReference>
<name>A0A892ZFM8_9NEIS</name>
<dbReference type="GO" id="GO:0008483">
    <property type="term" value="F:transaminase activity"/>
    <property type="evidence" value="ECO:0007669"/>
    <property type="project" value="UniProtKB-KW"/>
</dbReference>
<dbReference type="InterPro" id="IPR015421">
    <property type="entry name" value="PyrdxlP-dep_Trfase_major"/>
</dbReference>
<evidence type="ECO:0000313" key="8">
    <source>
        <dbReference type="EMBL" id="QRQ81752.1"/>
    </source>
</evidence>
<dbReference type="InterPro" id="IPR004839">
    <property type="entry name" value="Aminotransferase_I/II_large"/>
</dbReference>
<dbReference type="EMBL" id="CP069798">
    <property type="protein sequence ID" value="QRQ81752.1"/>
    <property type="molecule type" value="Genomic_DNA"/>
</dbReference>
<keyword evidence="5" id="KW-0663">Pyridoxal phosphate</keyword>
<dbReference type="InterPro" id="IPR015422">
    <property type="entry name" value="PyrdxlP-dep_Trfase_small"/>
</dbReference>
<evidence type="ECO:0000256" key="1">
    <source>
        <dbReference type="ARBA" id="ARBA00007970"/>
    </source>
</evidence>
<dbReference type="RefSeq" id="WP_230339051.1">
    <property type="nucleotide sequence ID" value="NZ_CP069798.1"/>
</dbReference>
<dbReference type="PROSITE" id="PS51318">
    <property type="entry name" value="TAT"/>
    <property type="match status" value="1"/>
</dbReference>
<dbReference type="GO" id="GO:0030170">
    <property type="term" value="F:pyridoxal phosphate binding"/>
    <property type="evidence" value="ECO:0007669"/>
    <property type="project" value="InterPro"/>
</dbReference>
<dbReference type="PANTHER" id="PTHR43643:SF3">
    <property type="entry name" value="HISTIDINOL-PHOSPHATE AMINOTRANSFERASE"/>
    <property type="match status" value="1"/>
</dbReference>
<accession>A0A892ZFM8</accession>
<feature type="signal peptide" evidence="6">
    <location>
        <begin position="1"/>
        <end position="28"/>
    </location>
</feature>
<dbReference type="AlphaFoldDB" id="A0A892ZFM8"/>
<evidence type="ECO:0000256" key="2">
    <source>
        <dbReference type="ARBA" id="ARBA00021531"/>
    </source>
</evidence>
<dbReference type="CDD" id="cd00609">
    <property type="entry name" value="AAT_like"/>
    <property type="match status" value="1"/>
</dbReference>
<reference evidence="8" key="1">
    <citation type="submission" date="2021-02" db="EMBL/GenBank/DDBJ databases">
        <title>Neisseriaceae sp. 26B isolated from the cloaca of a Common Toad-headed Turtle (Mesoclemmys nasuta).</title>
        <authorList>
            <person name="Spergser J."/>
            <person name="Busse H.-J."/>
        </authorList>
    </citation>
    <scope>NUCLEOTIDE SEQUENCE</scope>
    <source>
        <strain evidence="8">26B</strain>
    </source>
</reference>
<comment type="similarity">
    <text evidence="1">Belongs to the class-II pyridoxal-phosphate-dependent aminotransferase family. Histidinol-phosphate aminotransferase subfamily.</text>
</comment>
<dbReference type="SUPFAM" id="SSF53383">
    <property type="entry name" value="PLP-dependent transferases"/>
    <property type="match status" value="1"/>
</dbReference>
<evidence type="ECO:0000256" key="5">
    <source>
        <dbReference type="ARBA" id="ARBA00022898"/>
    </source>
</evidence>